<dbReference type="InParanoid" id="A0A1Y2G8C4"/>
<feature type="region of interest" description="Disordered" evidence="8">
    <location>
        <begin position="1317"/>
        <end position="1460"/>
    </location>
</feature>
<feature type="compositionally biased region" description="Polar residues" evidence="8">
    <location>
        <begin position="1271"/>
        <end position="1293"/>
    </location>
</feature>
<dbReference type="GO" id="GO:0005774">
    <property type="term" value="C:vacuolar membrane"/>
    <property type="evidence" value="ECO:0007669"/>
    <property type="project" value="UniProtKB-SubCell"/>
</dbReference>
<dbReference type="GO" id="GO:0000422">
    <property type="term" value="P:autophagy of mitochondrion"/>
    <property type="evidence" value="ECO:0007669"/>
    <property type="project" value="TreeGrafter"/>
</dbReference>
<feature type="coiled-coil region" evidence="7">
    <location>
        <begin position="263"/>
        <end position="321"/>
    </location>
</feature>
<keyword evidence="6" id="KW-0926">Vacuole</keyword>
<dbReference type="PANTHER" id="PTHR13222">
    <property type="entry name" value="RB1-INDUCIBLE COILED-COIL"/>
    <property type="match status" value="1"/>
</dbReference>
<evidence type="ECO:0000256" key="3">
    <source>
        <dbReference type="ARBA" id="ARBA00022927"/>
    </source>
</evidence>
<feature type="coiled-coil region" evidence="7">
    <location>
        <begin position="781"/>
        <end position="833"/>
    </location>
</feature>
<protein>
    <recommendedName>
        <fullName evidence="6">Autophagy-related protein 11</fullName>
    </recommendedName>
</protein>
<dbReference type="GO" id="GO:0015031">
    <property type="term" value="P:protein transport"/>
    <property type="evidence" value="ECO:0007669"/>
    <property type="project" value="UniProtKB-KW"/>
</dbReference>
<feature type="compositionally biased region" description="Basic and acidic residues" evidence="8">
    <location>
        <begin position="1451"/>
        <end position="1460"/>
    </location>
</feature>
<dbReference type="GO" id="GO:1990316">
    <property type="term" value="C:Atg1/ULK1 kinase complex"/>
    <property type="evidence" value="ECO:0007669"/>
    <property type="project" value="TreeGrafter"/>
</dbReference>
<comment type="caution">
    <text evidence="11">The sequence shown here is derived from an EMBL/GenBank/DDBJ whole genome shotgun (WGS) entry which is preliminary data.</text>
</comment>
<evidence type="ECO:0000259" key="10">
    <source>
        <dbReference type="Pfam" id="PF10377"/>
    </source>
</evidence>
<dbReference type="OrthoDB" id="447953at2759"/>
<keyword evidence="5 7" id="KW-0175">Coiled coil</keyword>
<keyword evidence="2 6" id="KW-0813">Transport</keyword>
<feature type="compositionally biased region" description="Polar residues" evidence="8">
    <location>
        <begin position="1066"/>
        <end position="1077"/>
    </location>
</feature>
<evidence type="ECO:0000313" key="12">
    <source>
        <dbReference type="Proteomes" id="UP000193467"/>
    </source>
</evidence>
<comment type="subunit">
    <text evidence="6">Homodimer.</text>
</comment>
<feature type="compositionally biased region" description="Basic and acidic residues" evidence="8">
    <location>
        <begin position="1349"/>
        <end position="1370"/>
    </location>
</feature>
<evidence type="ECO:0000256" key="8">
    <source>
        <dbReference type="SAM" id="MobiDB-lite"/>
    </source>
</evidence>
<dbReference type="STRING" id="106004.A0A1Y2G8C4"/>
<evidence type="ECO:0000256" key="2">
    <source>
        <dbReference type="ARBA" id="ARBA00022448"/>
    </source>
</evidence>
<keyword evidence="6" id="KW-0472">Membrane</keyword>
<feature type="region of interest" description="Disordered" evidence="8">
    <location>
        <begin position="1029"/>
        <end position="1304"/>
    </location>
</feature>
<comment type="function">
    <text evidence="6">Involved in cytoplasm to vacuole transport (Cvt), pexophagy, mitophagy and nucleophagy. Recruits mitochondria for their selective degradation via autophagy (mitophagy) during starvation. Works as scaffold proteins that recruit ATG proteins to the pre-autophagosome (PAS), the site of vesicle/autophagosome formation. Required for the Cvt vesicles completion.</text>
</comment>
<dbReference type="GO" id="GO:0034727">
    <property type="term" value="P:piecemeal microautophagy of the nucleus"/>
    <property type="evidence" value="ECO:0007669"/>
    <property type="project" value="TreeGrafter"/>
</dbReference>
<comment type="subcellular location">
    <subcellularLocation>
        <location evidence="6">Preautophagosomal structure membrane</location>
        <topology evidence="6">Peripheral membrane protein</topology>
    </subcellularLocation>
    <subcellularLocation>
        <location evidence="6">Vacuole membrane</location>
        <topology evidence="6">Peripheral membrane protein</topology>
    </subcellularLocation>
    <text evidence="6">During pexophagy, accumulates in the vacuolar membrane region, where the peroxisomes contact the vacuole.</text>
</comment>
<dbReference type="GO" id="GO:0061709">
    <property type="term" value="P:reticulophagy"/>
    <property type="evidence" value="ECO:0007669"/>
    <property type="project" value="TreeGrafter"/>
</dbReference>
<comment type="similarity">
    <text evidence="1 6">Belongs to the ATG11 family.</text>
</comment>
<reference evidence="11 12" key="1">
    <citation type="submission" date="2016-07" db="EMBL/GenBank/DDBJ databases">
        <title>Pervasive Adenine N6-methylation of Active Genes in Fungi.</title>
        <authorList>
            <consortium name="DOE Joint Genome Institute"/>
            <person name="Mondo S.J."/>
            <person name="Dannebaum R.O."/>
            <person name="Kuo R.C."/>
            <person name="Labutti K."/>
            <person name="Haridas S."/>
            <person name="Kuo A."/>
            <person name="Salamov A."/>
            <person name="Ahrendt S.R."/>
            <person name="Lipzen A."/>
            <person name="Sullivan W."/>
            <person name="Andreopoulos W.B."/>
            <person name="Clum A."/>
            <person name="Lindquist E."/>
            <person name="Daum C."/>
            <person name="Ramamoorthy G.K."/>
            <person name="Gryganskyi A."/>
            <person name="Culley D."/>
            <person name="Magnuson J.K."/>
            <person name="James T.Y."/>
            <person name="O'Malley M.A."/>
            <person name="Stajich J.E."/>
            <person name="Spatafora J.W."/>
            <person name="Visel A."/>
            <person name="Grigoriev I.V."/>
        </authorList>
    </citation>
    <scope>NUCLEOTIDE SEQUENCE [LARGE SCALE GENOMIC DNA]</scope>
    <source>
        <strain evidence="11 12">62-1032</strain>
    </source>
</reference>
<feature type="coiled-coil region" evidence="7">
    <location>
        <begin position="686"/>
        <end position="752"/>
    </location>
</feature>
<feature type="compositionally biased region" description="Low complexity" evidence="8">
    <location>
        <begin position="1389"/>
        <end position="1400"/>
    </location>
</feature>
<evidence type="ECO:0000256" key="6">
    <source>
        <dbReference type="RuleBase" id="RU367075"/>
    </source>
</evidence>
<evidence type="ECO:0000256" key="5">
    <source>
        <dbReference type="ARBA" id="ARBA00023054"/>
    </source>
</evidence>
<feature type="compositionally biased region" description="Low complexity" evidence="8">
    <location>
        <begin position="1145"/>
        <end position="1167"/>
    </location>
</feature>
<dbReference type="GO" id="GO:0034045">
    <property type="term" value="C:phagophore assembly site membrane"/>
    <property type="evidence" value="ECO:0007669"/>
    <property type="project" value="UniProtKB-SubCell"/>
</dbReference>
<keyword evidence="3 6" id="KW-0653">Protein transport</keyword>
<accession>A0A1Y2G8C4</accession>
<organism evidence="11 12">
    <name type="scientific">Leucosporidium creatinivorum</name>
    <dbReference type="NCBI Taxonomy" id="106004"/>
    <lineage>
        <taxon>Eukaryota</taxon>
        <taxon>Fungi</taxon>
        <taxon>Dikarya</taxon>
        <taxon>Basidiomycota</taxon>
        <taxon>Pucciniomycotina</taxon>
        <taxon>Microbotryomycetes</taxon>
        <taxon>Leucosporidiales</taxon>
        <taxon>Leucosporidium</taxon>
    </lineage>
</organism>
<feature type="compositionally biased region" description="Low complexity" evidence="8">
    <location>
        <begin position="1228"/>
        <end position="1247"/>
    </location>
</feature>
<evidence type="ECO:0000256" key="4">
    <source>
        <dbReference type="ARBA" id="ARBA00023006"/>
    </source>
</evidence>
<evidence type="ECO:0000256" key="1">
    <source>
        <dbReference type="ARBA" id="ARBA00009729"/>
    </source>
</evidence>
<feature type="compositionally biased region" description="Polar residues" evidence="8">
    <location>
        <begin position="1128"/>
        <end position="1138"/>
    </location>
</feature>
<dbReference type="InterPro" id="IPR040040">
    <property type="entry name" value="ATG11"/>
</dbReference>
<keyword evidence="4 6" id="KW-0072">Autophagy</keyword>
<feature type="domain" description="Autophagy protein ATG17-like" evidence="9">
    <location>
        <begin position="143"/>
        <end position="458"/>
    </location>
</feature>
<dbReference type="InterPro" id="IPR045326">
    <property type="entry name" value="ATG17-like_dom"/>
</dbReference>
<dbReference type="PANTHER" id="PTHR13222:SF1">
    <property type="entry name" value="RB1-INDUCIBLE COILED-COIL PROTEIN 1"/>
    <property type="match status" value="1"/>
</dbReference>
<name>A0A1Y2G8C4_9BASI</name>
<dbReference type="Pfam" id="PF10377">
    <property type="entry name" value="ATG11"/>
    <property type="match status" value="1"/>
</dbReference>
<feature type="coiled-coil region" evidence="7">
    <location>
        <begin position="529"/>
        <end position="642"/>
    </location>
</feature>
<keyword evidence="12" id="KW-1185">Reference proteome</keyword>
<feature type="domain" description="Autophagy-related protein 11 C-terminal" evidence="10">
    <location>
        <begin position="898"/>
        <end position="1024"/>
    </location>
</feature>
<dbReference type="GO" id="GO:0060090">
    <property type="term" value="F:molecular adaptor activity"/>
    <property type="evidence" value="ECO:0007669"/>
    <property type="project" value="TreeGrafter"/>
</dbReference>
<dbReference type="GO" id="GO:0019901">
    <property type="term" value="F:protein kinase binding"/>
    <property type="evidence" value="ECO:0007669"/>
    <property type="project" value="TreeGrafter"/>
</dbReference>
<dbReference type="Pfam" id="PF04108">
    <property type="entry name" value="ATG17_like"/>
    <property type="match status" value="1"/>
</dbReference>
<feature type="compositionally biased region" description="Polar residues" evidence="8">
    <location>
        <begin position="1178"/>
        <end position="1196"/>
    </location>
</feature>
<evidence type="ECO:0000259" key="9">
    <source>
        <dbReference type="Pfam" id="PF04108"/>
    </source>
</evidence>
<proteinExistence type="inferred from homology"/>
<dbReference type="GO" id="GO:0034517">
    <property type="term" value="P:ribophagy"/>
    <property type="evidence" value="ECO:0007669"/>
    <property type="project" value="TreeGrafter"/>
</dbReference>
<evidence type="ECO:0000256" key="7">
    <source>
        <dbReference type="SAM" id="Coils"/>
    </source>
</evidence>
<dbReference type="GO" id="GO:0000045">
    <property type="term" value="P:autophagosome assembly"/>
    <property type="evidence" value="ECO:0007669"/>
    <property type="project" value="UniProtKB-UniRule"/>
</dbReference>
<dbReference type="EMBL" id="MCGR01000001">
    <property type="protein sequence ID" value="ORY92808.1"/>
    <property type="molecule type" value="Genomic_DNA"/>
</dbReference>
<evidence type="ECO:0000313" key="11">
    <source>
        <dbReference type="EMBL" id="ORY92808.1"/>
    </source>
</evidence>
<dbReference type="InterPro" id="IPR019460">
    <property type="entry name" value="Atg11_C"/>
</dbReference>
<dbReference type="GO" id="GO:1903599">
    <property type="term" value="P:positive regulation of autophagy of mitochondrion"/>
    <property type="evidence" value="ECO:0007669"/>
    <property type="project" value="UniProtKB-UniRule"/>
</dbReference>
<feature type="compositionally biased region" description="Basic and acidic residues" evidence="8">
    <location>
        <begin position="1046"/>
        <end position="1056"/>
    </location>
</feature>
<dbReference type="Proteomes" id="UP000193467">
    <property type="component" value="Unassembled WGS sequence"/>
</dbReference>
<gene>
    <name evidence="11" type="ORF">BCR35DRAFT_273947</name>
</gene>
<sequence>MLLVVRASDGAAFSLYRHDLQDITTLDELRFNLLSLLLQIPPECLICMNEEGAQLRDESVPHLAILAGSPESSQTAQGARTGSTTLQRSSLERRLYVFDREHLDADPEEVALALAITDDQVLTEAPLSSQDPLPSHIGLSLHNLDTHRALIHSISLQRASLQLALSNLNRVMTGTSTSFSVFLEATSPNVEGWTKLLEGWEDAMEAISKVQVVGGLVGRGGAGHARDGSTASSGMGKEKERYLGDYVSRDKMLAVRDGCAKVLAELKERSEALQVTLEEVLAGTHTVQEEFDATSRDLEDLEACEQDAEHAHARIEELVHAGEDMTDPELLAQCFDELSFFDAEHRDRIHFLVERKNAMTRYLIHSMQRISNLQSDIASTPASLGELDHDFRTRTDNFKHLARLEGLIPAYVATVVEVVRRREFSRLLAQHSTALSSSLTPLSTHERSLRTSYRSTFSGKLPWEVRGLSVNTDEAIPALELDVKNSGDDLPELGRETLLGLQRSFAEWDEAMGKEGEQEGRKPKTENPIKKARAMLDDLVRSLDQLEEQFDKIALGTPPLEPTLSPAQIEEYESRLHALEELNEQLTRDLQAERSGREEELAQLNHEKGELAAARLAKEEELNDARDELATTRAEAERKELVAQEDARRAADFARKAEQVVAKRLAEVEERHSTLQAEHVTRAGELAQARTLVQELEAAIKTVESSQRDLTLVVAEKERLLRDQRGEAELDRAVLEKELEDLRSTIQRKDTEVKEGTVRVTTLEEVVGGLRAQVARWETATAEKESELGAAKEEIERARQEKEVGIVEVRKELVKAEKVARQALKAAGELKDENGKIIALLAATPTPSKGDSSTDNVEVADVVPLPTDEAAPTLDFDGADLEELLAEIQKYSADPLADAVKSKVESLTHTTKKWIKEAKSYRERAHRSAGTASDKIAFRNFTKGDLALFLPTRNSAVPVWAAFNVSFPHHFLSATGIISEQMKTREWIVARITSLTEKVVDAKDPSSNPYLLAAGTKFFLLEVEPWSSKDSSSRSRKHSSPSKSKSNGDKRPDGPGHLRSRASESAVPTSRPHSTAESAILVEAPPPSTPPHIRRSMSEGGGLPPNATAMARSEYAIVEEDESDHRSPSPTTLRQPVPTSDEPYSGAPASSSALALSLARSTPSSPSVQARADPFNPFATTSSPPTADAINLSSPAASPPPTDFEPTITPAGAVPAFLPSHGGHSKKSALSASGSTSSSTGHPTTSPRYVRSAPRPSPTTTVSAALPIPATPTSKATSQQQHLSSSPASTTGSYAAFPRSASSGSSILSASMMRRAGGAVPGAFPSSVGSGSISLEKGQATLEAQTGESKWEKKLLEEDLAHASREDGAIRRASTVGRKEGNRMSRGWPAPSSAAATASGSGSGSGGTSSPAERRSGSLSSSSVFEALTGRRMSMGAASSLGGGANAGAEGEMRKLLRKQ</sequence>